<dbReference type="PROSITE" id="PS51354">
    <property type="entry name" value="GLUTAREDOXIN_2"/>
    <property type="match status" value="1"/>
</dbReference>
<evidence type="ECO:0008006" key="8">
    <source>
        <dbReference type="Google" id="ProtNLM"/>
    </source>
</evidence>
<organism evidence="6 7">
    <name type="scientific">Patella caerulea</name>
    <name type="common">Rayed Mediterranean limpet</name>
    <dbReference type="NCBI Taxonomy" id="87958"/>
    <lineage>
        <taxon>Eukaryota</taxon>
        <taxon>Metazoa</taxon>
        <taxon>Spiralia</taxon>
        <taxon>Lophotrochozoa</taxon>
        <taxon>Mollusca</taxon>
        <taxon>Gastropoda</taxon>
        <taxon>Patellogastropoda</taxon>
        <taxon>Patelloidea</taxon>
        <taxon>Patellidae</taxon>
        <taxon>Patella</taxon>
    </lineage>
</organism>
<dbReference type="InterPro" id="IPR004046">
    <property type="entry name" value="GST_C"/>
</dbReference>
<dbReference type="Gene3D" id="3.40.30.10">
    <property type="entry name" value="Glutaredoxin"/>
    <property type="match status" value="1"/>
</dbReference>
<feature type="transmembrane region" description="Helical" evidence="3">
    <location>
        <begin position="291"/>
        <end position="313"/>
    </location>
</feature>
<dbReference type="Pfam" id="PF13417">
    <property type="entry name" value="GST_N_3"/>
    <property type="match status" value="1"/>
</dbReference>
<feature type="domain" description="GST N-terminal" evidence="4">
    <location>
        <begin position="4"/>
        <end position="85"/>
    </location>
</feature>
<evidence type="ECO:0000256" key="2">
    <source>
        <dbReference type="SAM" id="Coils"/>
    </source>
</evidence>
<feature type="domain" description="GST C-terminal" evidence="5">
    <location>
        <begin position="135"/>
        <end position="291"/>
    </location>
</feature>
<dbReference type="SUPFAM" id="SSF52833">
    <property type="entry name" value="Thioredoxin-like"/>
    <property type="match status" value="1"/>
</dbReference>
<dbReference type="SUPFAM" id="SSF47616">
    <property type="entry name" value="GST C-terminal domain-like"/>
    <property type="match status" value="1"/>
</dbReference>
<keyword evidence="7" id="KW-1185">Reference proteome</keyword>
<dbReference type="Gene3D" id="1.20.1050.10">
    <property type="match status" value="1"/>
</dbReference>
<dbReference type="InterPro" id="IPR010987">
    <property type="entry name" value="Glutathione-S-Trfase_C-like"/>
</dbReference>
<dbReference type="PANTHER" id="PTHR44188">
    <property type="entry name" value="GDAP1, ISOFORM A"/>
    <property type="match status" value="1"/>
</dbReference>
<dbReference type="PANTHER" id="PTHR44188:SF1">
    <property type="entry name" value="GDAP1, ISOFORM A"/>
    <property type="match status" value="1"/>
</dbReference>
<keyword evidence="3" id="KW-0472">Membrane</keyword>
<keyword evidence="2" id="KW-0175">Coiled coil</keyword>
<evidence type="ECO:0000313" key="7">
    <source>
        <dbReference type="Proteomes" id="UP001347796"/>
    </source>
</evidence>
<dbReference type="Pfam" id="PF00043">
    <property type="entry name" value="GST_C"/>
    <property type="match status" value="1"/>
</dbReference>
<dbReference type="InterPro" id="IPR036249">
    <property type="entry name" value="Thioredoxin-like_sf"/>
</dbReference>
<evidence type="ECO:0000256" key="3">
    <source>
        <dbReference type="SAM" id="Phobius"/>
    </source>
</evidence>
<dbReference type="PROSITE" id="PS50405">
    <property type="entry name" value="GST_CTER"/>
    <property type="match status" value="1"/>
</dbReference>
<proteinExistence type="inferred from homology"/>
<name>A0AAN8K692_PATCE</name>
<reference evidence="6 7" key="1">
    <citation type="submission" date="2024-01" db="EMBL/GenBank/DDBJ databases">
        <title>The genome of the rayed Mediterranean limpet Patella caerulea (Linnaeus, 1758).</title>
        <authorList>
            <person name="Anh-Thu Weber A."/>
            <person name="Halstead-Nussloch G."/>
        </authorList>
    </citation>
    <scope>NUCLEOTIDE SEQUENCE [LARGE SCALE GENOMIC DNA]</scope>
    <source>
        <strain evidence="6">AATW-2023a</strain>
        <tissue evidence="6">Whole specimen</tissue>
    </source>
</reference>
<keyword evidence="3" id="KW-1133">Transmembrane helix</keyword>
<comment type="caution">
    <text evidence="6">The sequence shown here is derived from an EMBL/GenBank/DDBJ whole genome shotgun (WGS) entry which is preliminary data.</text>
</comment>
<sequence length="317" mass="35557">MEKDRFTLYYFPTSYYSHMVIVALLEKKASFKEKIVNILDGGQLSAAFLRLNKKAEVPVLKDGDKVVVESKDIVDYIDKEINAEPRLVPDKTSEEGSEVERVRGILGKVPIELLSFGCMFYPDVSASGLKLPKAFQKEKKEMEEAFSSFATTCAELADKHPDLRDAYLAKNQYFTKKIEICSDRERVQKAVDDLEKIFDQMESLLKQNKKEGVENTWLVGSNFTAADICLATLVGRIVLLGLDQKFMSRDKRPELVNYWTRVSERPSVKKTILGASKATAQYLLKQKAKMVLPILGGLATVGIAAGVAALLIVKKFK</sequence>
<dbReference type="GO" id="GO:0000266">
    <property type="term" value="P:mitochondrial fission"/>
    <property type="evidence" value="ECO:0007669"/>
    <property type="project" value="TreeGrafter"/>
</dbReference>
<keyword evidence="3" id="KW-0812">Transmembrane</keyword>
<protein>
    <recommendedName>
        <fullName evidence="8">Glutathione S-transferase</fullName>
    </recommendedName>
</protein>
<evidence type="ECO:0000259" key="5">
    <source>
        <dbReference type="PROSITE" id="PS50405"/>
    </source>
</evidence>
<evidence type="ECO:0000313" key="6">
    <source>
        <dbReference type="EMBL" id="KAK6186558.1"/>
    </source>
</evidence>
<dbReference type="GO" id="GO:0006626">
    <property type="term" value="P:protein targeting to mitochondrion"/>
    <property type="evidence" value="ECO:0007669"/>
    <property type="project" value="TreeGrafter"/>
</dbReference>
<feature type="coiled-coil region" evidence="2">
    <location>
        <begin position="184"/>
        <end position="211"/>
    </location>
</feature>
<dbReference type="GO" id="GO:0005741">
    <property type="term" value="C:mitochondrial outer membrane"/>
    <property type="evidence" value="ECO:0007669"/>
    <property type="project" value="TreeGrafter"/>
</dbReference>
<dbReference type="Proteomes" id="UP001347796">
    <property type="component" value="Unassembled WGS sequence"/>
</dbReference>
<dbReference type="EMBL" id="JAZGQO010000006">
    <property type="protein sequence ID" value="KAK6186558.1"/>
    <property type="molecule type" value="Genomic_DNA"/>
</dbReference>
<dbReference type="GO" id="GO:0008053">
    <property type="term" value="P:mitochondrial fusion"/>
    <property type="evidence" value="ECO:0007669"/>
    <property type="project" value="TreeGrafter"/>
</dbReference>
<comment type="similarity">
    <text evidence="1">Belongs to the GST superfamily.</text>
</comment>
<evidence type="ECO:0000259" key="4">
    <source>
        <dbReference type="PROSITE" id="PS50404"/>
    </source>
</evidence>
<dbReference type="AlphaFoldDB" id="A0AAN8K692"/>
<dbReference type="CDD" id="cd00570">
    <property type="entry name" value="GST_N_family"/>
    <property type="match status" value="1"/>
</dbReference>
<evidence type="ECO:0000256" key="1">
    <source>
        <dbReference type="ARBA" id="ARBA00007409"/>
    </source>
</evidence>
<dbReference type="InterPro" id="IPR036282">
    <property type="entry name" value="Glutathione-S-Trfase_C_sf"/>
</dbReference>
<dbReference type="InterPro" id="IPR004045">
    <property type="entry name" value="Glutathione_S-Trfase_N"/>
</dbReference>
<gene>
    <name evidence="6" type="ORF">SNE40_008573</name>
</gene>
<accession>A0AAN8K692</accession>
<dbReference type="PROSITE" id="PS50404">
    <property type="entry name" value="GST_NTER"/>
    <property type="match status" value="1"/>
</dbReference>